<keyword evidence="4" id="KW-1185">Reference proteome</keyword>
<evidence type="ECO:0000259" key="2">
    <source>
        <dbReference type="Pfam" id="PF07790"/>
    </source>
</evidence>
<evidence type="ECO:0000256" key="1">
    <source>
        <dbReference type="SAM" id="Phobius"/>
    </source>
</evidence>
<keyword evidence="1" id="KW-0812">Transmembrane</keyword>
<proteinExistence type="predicted"/>
<dbReference type="RefSeq" id="WP_379751935.1">
    <property type="nucleotide sequence ID" value="NZ_JALLGW010000001.1"/>
</dbReference>
<feature type="domain" description="Archaeal Type IV pilin N-terminal" evidence="2">
    <location>
        <begin position="13"/>
        <end position="86"/>
    </location>
</feature>
<name>A0ABD5RMQ7_9EURY</name>
<dbReference type="InterPro" id="IPR012859">
    <property type="entry name" value="Pilin_N_archaeal"/>
</dbReference>
<keyword evidence="1" id="KW-1133">Transmembrane helix</keyword>
<feature type="transmembrane region" description="Helical" evidence="1">
    <location>
        <begin position="12"/>
        <end position="38"/>
    </location>
</feature>
<dbReference type="AlphaFoldDB" id="A0ABD5RMQ7"/>
<reference evidence="3 4" key="1">
    <citation type="journal article" date="2019" name="Int. J. Syst. Evol. Microbiol.">
        <title>The Global Catalogue of Microorganisms (GCM) 10K type strain sequencing project: providing services to taxonomists for standard genome sequencing and annotation.</title>
        <authorList>
            <consortium name="The Broad Institute Genomics Platform"/>
            <consortium name="The Broad Institute Genome Sequencing Center for Infectious Disease"/>
            <person name="Wu L."/>
            <person name="Ma J."/>
        </authorList>
    </citation>
    <scope>NUCLEOTIDE SEQUENCE [LARGE SCALE GENOMIC DNA]</scope>
    <source>
        <strain evidence="3 4">CGMCC 1.12543</strain>
    </source>
</reference>
<comment type="caution">
    <text evidence="3">The sequence shown here is derived from an EMBL/GenBank/DDBJ whole genome shotgun (WGS) entry which is preliminary data.</text>
</comment>
<dbReference type="Pfam" id="PF07790">
    <property type="entry name" value="Pilin_N"/>
    <property type="match status" value="1"/>
</dbReference>
<protein>
    <submittedName>
        <fullName evidence="3">Type IV pilin</fullName>
    </submittedName>
</protein>
<dbReference type="Proteomes" id="UP001596099">
    <property type="component" value="Unassembled WGS sequence"/>
</dbReference>
<dbReference type="EMBL" id="JBHSQH010000001">
    <property type="protein sequence ID" value="MFC5971509.1"/>
    <property type="molecule type" value="Genomic_DNA"/>
</dbReference>
<evidence type="ECO:0000313" key="3">
    <source>
        <dbReference type="EMBL" id="MFC5971509.1"/>
    </source>
</evidence>
<evidence type="ECO:0000313" key="4">
    <source>
        <dbReference type="Proteomes" id="UP001596099"/>
    </source>
</evidence>
<accession>A0ABD5RMQ7</accession>
<organism evidence="3 4">
    <name type="scientific">Halomarina salina</name>
    <dbReference type="NCBI Taxonomy" id="1872699"/>
    <lineage>
        <taxon>Archaea</taxon>
        <taxon>Methanobacteriati</taxon>
        <taxon>Methanobacteriota</taxon>
        <taxon>Stenosarchaea group</taxon>
        <taxon>Halobacteria</taxon>
        <taxon>Halobacteriales</taxon>
        <taxon>Natronomonadaceae</taxon>
        <taxon>Halomarina</taxon>
    </lineage>
</organism>
<sequence length="161" mass="16344">MPVSDRAVRDGRALAPVAGVLLLAVTVVVAGVTVAAVVSGVGATDLSPPTTTATTCSADASGRLALTHRGGDPLDPTTLRLRVSVDGDPLAHQPPVPFFSARGFESGPTGPFNRGWRGRWTTGETASLTLAGTNTGLDAGAAVRLRLWSDDLLVADCTATA</sequence>
<keyword evidence="1" id="KW-0472">Membrane</keyword>
<gene>
    <name evidence="3" type="ORF">ACFPYI_09220</name>
</gene>